<keyword evidence="3 6" id="KW-0812">Transmembrane</keyword>
<keyword evidence="5 6" id="KW-0472">Membrane</keyword>
<evidence type="ECO:0000313" key="9">
    <source>
        <dbReference type="Proteomes" id="UP000224130"/>
    </source>
</evidence>
<dbReference type="Gene3D" id="1.20.81.30">
    <property type="entry name" value="Type II secretion system (T2SS), domain F"/>
    <property type="match status" value="1"/>
</dbReference>
<evidence type="ECO:0000256" key="3">
    <source>
        <dbReference type="ARBA" id="ARBA00022692"/>
    </source>
</evidence>
<keyword evidence="2" id="KW-1003">Cell membrane</keyword>
<evidence type="ECO:0000256" key="6">
    <source>
        <dbReference type="SAM" id="Phobius"/>
    </source>
</evidence>
<gene>
    <name evidence="8" type="ORF">ATJ88_2487</name>
</gene>
<comment type="caution">
    <text evidence="8">The sequence shown here is derived from an EMBL/GenBank/DDBJ whole genome shotgun (WGS) entry which is preliminary data.</text>
</comment>
<dbReference type="PANTHER" id="PTHR35007:SF3">
    <property type="entry name" value="POSSIBLE CONSERVED ALANINE RICH MEMBRANE PROTEIN"/>
    <property type="match status" value="1"/>
</dbReference>
<dbReference type="PANTHER" id="PTHR35007">
    <property type="entry name" value="INTEGRAL MEMBRANE PROTEIN-RELATED"/>
    <property type="match status" value="1"/>
</dbReference>
<feature type="transmembrane region" description="Helical" evidence="6">
    <location>
        <begin position="7"/>
        <end position="25"/>
    </location>
</feature>
<dbReference type="Proteomes" id="UP000224130">
    <property type="component" value="Unassembled WGS sequence"/>
</dbReference>
<dbReference type="AlphaFoldDB" id="A0A2A9F036"/>
<evidence type="ECO:0000256" key="4">
    <source>
        <dbReference type="ARBA" id="ARBA00022989"/>
    </source>
</evidence>
<organism evidence="8 9">
    <name type="scientific">Isoptericola jiangsuensis</name>
    <dbReference type="NCBI Taxonomy" id="548579"/>
    <lineage>
        <taxon>Bacteria</taxon>
        <taxon>Bacillati</taxon>
        <taxon>Actinomycetota</taxon>
        <taxon>Actinomycetes</taxon>
        <taxon>Micrococcales</taxon>
        <taxon>Promicromonosporaceae</taxon>
        <taxon>Isoptericola</taxon>
    </lineage>
</organism>
<dbReference type="RefSeq" id="WP_098464084.1">
    <property type="nucleotide sequence ID" value="NZ_PDJJ01000001.1"/>
</dbReference>
<feature type="transmembrane region" description="Helical" evidence="6">
    <location>
        <begin position="223"/>
        <end position="243"/>
    </location>
</feature>
<feature type="domain" description="Type II secretion system protein GspF" evidence="7">
    <location>
        <begin position="109"/>
        <end position="236"/>
    </location>
</feature>
<keyword evidence="9" id="KW-1185">Reference proteome</keyword>
<dbReference type="InterPro" id="IPR018076">
    <property type="entry name" value="T2SS_GspF_dom"/>
</dbReference>
<evidence type="ECO:0000259" key="7">
    <source>
        <dbReference type="Pfam" id="PF00482"/>
    </source>
</evidence>
<name>A0A2A9F036_9MICO</name>
<evidence type="ECO:0000256" key="2">
    <source>
        <dbReference type="ARBA" id="ARBA00022475"/>
    </source>
</evidence>
<accession>A0A2A9F036</accession>
<sequence>MPQIIPALGGALVVAGLIGVVVGLVPRPPAEPAPRTSRPSPLAARWRGLTRRTKVLLGVGFAAGVVAWAVTGWAIAIIIGPLAVAGLPALLSSPGADAQIAKLEALEEWTRGLASVLTVGVGLEEAIRATLRSAPEAIRPEVTSLVARLRARMGTEAALRAFADDLDDTTGDMVAAFLILGARKRGQGLADVLTSLAESVAADVRARRAIEADRAKPRTTARWVTIITIAVLAYLLIFTGEYVAPYGTALGQLLLTLLLGIYVLLLWWMRQMAKGEKLPRFLGLSSGSLVTESRTITGAGAR</sequence>
<dbReference type="EMBL" id="PDJJ01000001">
    <property type="protein sequence ID" value="PFG43779.1"/>
    <property type="molecule type" value="Genomic_DNA"/>
</dbReference>
<feature type="transmembrane region" description="Helical" evidence="6">
    <location>
        <begin position="249"/>
        <end position="268"/>
    </location>
</feature>
<dbReference type="Pfam" id="PF00482">
    <property type="entry name" value="T2SSF"/>
    <property type="match status" value="1"/>
</dbReference>
<evidence type="ECO:0000256" key="1">
    <source>
        <dbReference type="ARBA" id="ARBA00004651"/>
    </source>
</evidence>
<evidence type="ECO:0000256" key="5">
    <source>
        <dbReference type="ARBA" id="ARBA00023136"/>
    </source>
</evidence>
<comment type="subcellular location">
    <subcellularLocation>
        <location evidence="1">Cell membrane</location>
        <topology evidence="1">Multi-pass membrane protein</topology>
    </subcellularLocation>
</comment>
<keyword evidence="4 6" id="KW-1133">Transmembrane helix</keyword>
<proteinExistence type="predicted"/>
<reference evidence="8 9" key="1">
    <citation type="submission" date="2017-10" db="EMBL/GenBank/DDBJ databases">
        <title>Sequencing the genomes of 1000 actinobacteria strains.</title>
        <authorList>
            <person name="Klenk H.-P."/>
        </authorList>
    </citation>
    <scope>NUCLEOTIDE SEQUENCE [LARGE SCALE GENOMIC DNA]</scope>
    <source>
        <strain evidence="8 9">DSM 21863</strain>
    </source>
</reference>
<dbReference type="InterPro" id="IPR042094">
    <property type="entry name" value="T2SS_GspF_sf"/>
</dbReference>
<evidence type="ECO:0000313" key="8">
    <source>
        <dbReference type="EMBL" id="PFG43779.1"/>
    </source>
</evidence>
<dbReference type="GO" id="GO:0005886">
    <property type="term" value="C:plasma membrane"/>
    <property type="evidence" value="ECO:0007669"/>
    <property type="project" value="UniProtKB-SubCell"/>
</dbReference>
<feature type="transmembrane region" description="Helical" evidence="6">
    <location>
        <begin position="55"/>
        <end position="84"/>
    </location>
</feature>
<dbReference type="OrthoDB" id="5243396at2"/>
<protein>
    <submittedName>
        <fullName evidence="8">Flp pilus assembly protein TadB</fullName>
    </submittedName>
</protein>